<dbReference type="GO" id="GO:0050368">
    <property type="term" value="F:L-tyrosine 2,3-aminomutase activity"/>
    <property type="evidence" value="ECO:0007669"/>
    <property type="project" value="UniProtKB-EC"/>
</dbReference>
<dbReference type="NCBIfam" id="TIGR03832">
    <property type="entry name" value="Tyr_2_3_mutase"/>
    <property type="match status" value="1"/>
</dbReference>
<dbReference type="Pfam" id="PF00221">
    <property type="entry name" value="Lyase_aromatic"/>
    <property type="match status" value="1"/>
</dbReference>
<dbReference type="FunFam" id="1.10.275.10:FF:000005">
    <property type="entry name" value="Histidine ammonia-lyase"/>
    <property type="match status" value="1"/>
</dbReference>
<evidence type="ECO:0000256" key="1">
    <source>
        <dbReference type="ARBA" id="ARBA00023239"/>
    </source>
</evidence>
<dbReference type="FunFam" id="1.20.200.10:FF:000003">
    <property type="entry name" value="Histidine ammonia-lyase"/>
    <property type="match status" value="1"/>
</dbReference>
<dbReference type="Gene3D" id="1.10.275.10">
    <property type="entry name" value="Fumarase/aspartase (N-terminal domain)"/>
    <property type="match status" value="1"/>
</dbReference>
<dbReference type="Proteomes" id="UP000318943">
    <property type="component" value="Unassembled WGS sequence"/>
</dbReference>
<dbReference type="Gene3D" id="1.20.200.10">
    <property type="entry name" value="Fumarase/aspartase (Central domain)"/>
    <property type="match status" value="1"/>
</dbReference>
<feature type="binding site" evidence="3">
    <location>
        <position position="310"/>
    </location>
    <ligand>
        <name>substrate</name>
    </ligand>
</feature>
<evidence type="ECO:0000256" key="4">
    <source>
        <dbReference type="PIRSR" id="PIRSR622314-3"/>
    </source>
</evidence>
<organism evidence="7 9">
    <name type="scientific">Cupriavidus campinensis</name>
    <dbReference type="NCBI Taxonomy" id="151783"/>
    <lineage>
        <taxon>Bacteria</taxon>
        <taxon>Pseudomonadati</taxon>
        <taxon>Pseudomonadota</taxon>
        <taxon>Betaproteobacteria</taxon>
        <taxon>Burkholderiales</taxon>
        <taxon>Burkholderiaceae</taxon>
        <taxon>Cupriavidus</taxon>
    </lineage>
</organism>
<keyword evidence="8" id="KW-1185">Reference proteome</keyword>
<evidence type="ECO:0000313" key="9">
    <source>
        <dbReference type="Proteomes" id="UP001056132"/>
    </source>
</evidence>
<dbReference type="PANTHER" id="PTHR10362">
    <property type="entry name" value="HISTIDINE AMMONIA-LYASE"/>
    <property type="match status" value="1"/>
</dbReference>
<dbReference type="InterPro" id="IPR001106">
    <property type="entry name" value="Aromatic_Lyase"/>
</dbReference>
<evidence type="ECO:0000256" key="2">
    <source>
        <dbReference type="PIRSR" id="PIRSR622314-1"/>
    </source>
</evidence>
<dbReference type="EMBL" id="VCIZ01000009">
    <property type="protein sequence ID" value="TSP11619.1"/>
    <property type="molecule type" value="Genomic_DNA"/>
</dbReference>
<reference evidence="7" key="3">
    <citation type="submission" date="2022-05" db="EMBL/GenBank/DDBJ databases">
        <authorList>
            <person name="Kunte H.-J."/>
        </authorList>
    </citation>
    <scope>NUCLEOTIDE SEQUENCE</scope>
    <source>
        <strain evidence="7">G5</strain>
    </source>
</reference>
<gene>
    <name evidence="7" type="primary">cmdF</name>
    <name evidence="6" type="ORF">FGG12_16130</name>
    <name evidence="7" type="ORF">M5D45_01315</name>
</gene>
<dbReference type="AlphaFoldDB" id="A0AAE9L185"/>
<dbReference type="EC" id="5.4.3.6" evidence="7"/>
<protein>
    <submittedName>
        <fullName evidence="7">Tyrosine 2,3-aminomutase</fullName>
        <ecNumber evidence="7">5.4.3.6</ecNumber>
    </submittedName>
</protein>
<keyword evidence="1" id="KW-0456">Lyase</keyword>
<dbReference type="GO" id="GO:0016841">
    <property type="term" value="F:ammonia-lyase activity"/>
    <property type="evidence" value="ECO:0007669"/>
    <property type="project" value="InterPro"/>
</dbReference>
<feature type="binding site" evidence="3">
    <location>
        <position position="205"/>
    </location>
    <ligand>
        <name>substrate</name>
    </ligand>
</feature>
<evidence type="ECO:0000256" key="5">
    <source>
        <dbReference type="PIRSR" id="PIRSR622314-4"/>
    </source>
</evidence>
<dbReference type="InterPro" id="IPR008948">
    <property type="entry name" value="L-Aspartase-like"/>
</dbReference>
<reference evidence="6 8" key="1">
    <citation type="submission" date="2019-05" db="EMBL/GenBank/DDBJ databases">
        <title>Whole genome sequence analysis of Cupriavidus campinensis S14E4C strain.</title>
        <authorList>
            <person name="Abbaszade G."/>
            <person name="Szabo A."/>
            <person name="Toumi M."/>
            <person name="Toth E."/>
        </authorList>
    </citation>
    <scope>NUCLEOTIDE SEQUENCE [LARGE SCALE GENOMIC DNA]</scope>
    <source>
        <strain evidence="6 8">S14E4C</strain>
    </source>
</reference>
<feature type="binding site" evidence="3">
    <location>
        <position position="92"/>
    </location>
    <ligand>
        <name>substrate</name>
    </ligand>
</feature>
<evidence type="ECO:0000313" key="8">
    <source>
        <dbReference type="Proteomes" id="UP000318943"/>
    </source>
</evidence>
<dbReference type="KEGG" id="ccam:M5D45_01315"/>
<dbReference type="InterPro" id="IPR022313">
    <property type="entry name" value="Phe/His_NH3-lyase_AS"/>
</dbReference>
<keyword evidence="7" id="KW-0413">Isomerase</keyword>
<reference evidence="7" key="2">
    <citation type="journal article" date="2022" name="Microbiol. Resour. Announc.">
        <title>Genome Sequence of Cupriavidus campinensis Strain G5, a Member of a Bacterial Consortium Capable of Polyethylene Degradation.</title>
        <authorList>
            <person name="Schneider B."/>
            <person name="Pfeiffer F."/>
            <person name="Dyall-Smith M."/>
            <person name="Kunte H.J."/>
        </authorList>
    </citation>
    <scope>NUCLEOTIDE SEQUENCE</scope>
    <source>
        <strain evidence="7">G5</strain>
    </source>
</reference>
<dbReference type="SUPFAM" id="SSF48557">
    <property type="entry name" value="L-aspartase-like"/>
    <property type="match status" value="1"/>
</dbReference>
<name>A0AAE9L185_9BURK</name>
<evidence type="ECO:0000313" key="6">
    <source>
        <dbReference type="EMBL" id="TSP11619.1"/>
    </source>
</evidence>
<dbReference type="InterPro" id="IPR022314">
    <property type="entry name" value="Tyr_aminomutase"/>
</dbReference>
<accession>A0AAE9L185</accession>
<dbReference type="CDD" id="cd00332">
    <property type="entry name" value="PAL-HAL"/>
    <property type="match status" value="1"/>
</dbReference>
<dbReference type="RefSeq" id="WP_144199012.1">
    <property type="nucleotide sequence ID" value="NZ_CP097330.1"/>
</dbReference>
<dbReference type="Proteomes" id="UP001056132">
    <property type="component" value="Chromosome 1"/>
</dbReference>
<dbReference type="EMBL" id="CP097330">
    <property type="protein sequence ID" value="URF04527.1"/>
    <property type="molecule type" value="Genomic_DNA"/>
</dbReference>
<evidence type="ECO:0000256" key="3">
    <source>
        <dbReference type="PIRSR" id="PIRSR622314-2"/>
    </source>
</evidence>
<dbReference type="NCBIfam" id="NF006871">
    <property type="entry name" value="PRK09367.1"/>
    <property type="match status" value="1"/>
</dbReference>
<feature type="active site" description="Proton donor/acceptor" evidence="2">
    <location>
        <position position="62"/>
    </location>
</feature>
<evidence type="ECO:0000313" key="7">
    <source>
        <dbReference type="EMBL" id="URF04527.1"/>
    </source>
</evidence>
<feature type="modified residue" description="2,3-didehydroalanine (Ser)" evidence="4">
    <location>
        <position position="152"/>
    </location>
</feature>
<feature type="cross-link" description="5-imidazolinone (Ala-Gly)" evidence="5">
    <location>
        <begin position="151"/>
        <end position="153"/>
    </location>
</feature>
<proteinExistence type="predicted"/>
<dbReference type="PROSITE" id="PS00488">
    <property type="entry name" value="PAL_HISTIDASE"/>
    <property type="match status" value="1"/>
</dbReference>
<sequence>MSEVTRSALPAADIDGHQLTAPAVVDVARGRRAARVPGAVLDKVGEARARFEQVASANVPIYGVSTGFGELVHNWVDIEHGRALQENLLRSHCAGVGPLFSRDEVRAMMVARANALSRGYSAVRPLVIEQLLKYLDAGITPAVPQVGSLGASGDLAPLSHVAITLIGEGKVLTADGGTAPTAGVLREHGIAPIALAYKEGLALINGTSAMTGVSCLLLETLRAQITQAEIIAALALEGLSASADAFMAHGHDIAKPHPGQIRSAANLRALLADSDRLAGHGELSAEMKTRAGDEKNTGTGVFIQKAYTLRCIPQVLGAVRDTLDHCATVVERELNSSNDNPLFFDDGALFHGGNFHGQQVAFAMDFLAIAATQLGVVSERRLNRLLSPHLNNRLPAFLAAANEGLSCGFAGAQYPATALIAENRTICSPASIQSVPSNGDNQDVVSMGLIAARNARRILDNNQYILAIELLAACQAAELAGAVEQLAPAGRAVFHFVRARVPFLAMDRYMTDDIEAVAALLRDGALLDVVRQAGVELL</sequence>
<dbReference type="InterPro" id="IPR024083">
    <property type="entry name" value="Fumarase/histidase_N"/>
</dbReference>